<evidence type="ECO:0000259" key="1">
    <source>
        <dbReference type="Pfam" id="PF00857"/>
    </source>
</evidence>
<dbReference type="OrthoDB" id="9789777at2"/>
<feature type="domain" description="Isochorismatase-like" evidence="1">
    <location>
        <begin position="20"/>
        <end position="174"/>
    </location>
</feature>
<dbReference type="Pfam" id="PF00857">
    <property type="entry name" value="Isochorismatase"/>
    <property type="match status" value="1"/>
</dbReference>
<gene>
    <name evidence="2" type="ORF">FD16_GL000782</name>
</gene>
<dbReference type="RefSeq" id="WP_010621691.1">
    <property type="nucleotide sequence ID" value="NZ_AZGF01000002.1"/>
</dbReference>
<proteinExistence type="predicted"/>
<dbReference type="InterPro" id="IPR000868">
    <property type="entry name" value="Isochorismatase-like_dom"/>
</dbReference>
<dbReference type="CDD" id="cd01012">
    <property type="entry name" value="YcaC_related"/>
    <property type="match status" value="1"/>
</dbReference>
<dbReference type="Proteomes" id="UP000051820">
    <property type="component" value="Unassembled WGS sequence"/>
</dbReference>
<dbReference type="STRING" id="1423807.FD16_GL000782"/>
<dbReference type="eggNOG" id="COG1335">
    <property type="taxonomic scope" value="Bacteria"/>
</dbReference>
<dbReference type="GO" id="GO:0016787">
    <property type="term" value="F:hydrolase activity"/>
    <property type="evidence" value="ECO:0007669"/>
    <property type="project" value="UniProtKB-KW"/>
</dbReference>
<organism evidence="2 3">
    <name type="scientific">Paucilactobacillus suebicus DSM 5007 = KCTC 3549</name>
    <dbReference type="NCBI Taxonomy" id="1423807"/>
    <lineage>
        <taxon>Bacteria</taxon>
        <taxon>Bacillati</taxon>
        <taxon>Bacillota</taxon>
        <taxon>Bacilli</taxon>
        <taxon>Lactobacillales</taxon>
        <taxon>Lactobacillaceae</taxon>
        <taxon>Paucilactobacillus</taxon>
    </lineage>
</organism>
<accession>A0A0R1WCG8</accession>
<dbReference type="Gene3D" id="3.40.50.850">
    <property type="entry name" value="Isochorismatase-like"/>
    <property type="match status" value="1"/>
</dbReference>
<evidence type="ECO:0000313" key="3">
    <source>
        <dbReference type="Proteomes" id="UP000051820"/>
    </source>
</evidence>
<reference evidence="2 3" key="1">
    <citation type="journal article" date="2015" name="Genome Announc.">
        <title>Expanding the biotechnology potential of lactobacilli through comparative genomics of 213 strains and associated genera.</title>
        <authorList>
            <person name="Sun Z."/>
            <person name="Harris H.M."/>
            <person name="McCann A."/>
            <person name="Guo C."/>
            <person name="Argimon S."/>
            <person name="Zhang W."/>
            <person name="Yang X."/>
            <person name="Jeffery I.B."/>
            <person name="Cooney J.C."/>
            <person name="Kagawa T.F."/>
            <person name="Liu W."/>
            <person name="Song Y."/>
            <person name="Salvetti E."/>
            <person name="Wrobel A."/>
            <person name="Rasinkangas P."/>
            <person name="Parkhill J."/>
            <person name="Rea M.C."/>
            <person name="O'Sullivan O."/>
            <person name="Ritari J."/>
            <person name="Douillard F.P."/>
            <person name="Paul Ross R."/>
            <person name="Yang R."/>
            <person name="Briner A.E."/>
            <person name="Felis G.E."/>
            <person name="de Vos W.M."/>
            <person name="Barrangou R."/>
            <person name="Klaenhammer T.R."/>
            <person name="Caufield P.W."/>
            <person name="Cui Y."/>
            <person name="Zhang H."/>
            <person name="O'Toole P.W."/>
        </authorList>
    </citation>
    <scope>NUCLEOTIDE SEQUENCE [LARGE SCALE GENOMIC DNA]</scope>
    <source>
        <strain evidence="2 3">DSM 5007</strain>
    </source>
</reference>
<dbReference type="AlphaFoldDB" id="A0A0R1WCG8"/>
<protein>
    <submittedName>
        <fullName evidence="2">Isochorismatase hydrolase</fullName>
    </submittedName>
</protein>
<dbReference type="EMBL" id="AZGF01000002">
    <property type="protein sequence ID" value="KRM13307.1"/>
    <property type="molecule type" value="Genomic_DNA"/>
</dbReference>
<dbReference type="SUPFAM" id="SSF52499">
    <property type="entry name" value="Isochorismatase-like hydrolases"/>
    <property type="match status" value="1"/>
</dbReference>
<dbReference type="PANTHER" id="PTHR43559:SF1">
    <property type="entry name" value="HYDROLASE"/>
    <property type="match status" value="1"/>
</dbReference>
<keyword evidence="3" id="KW-1185">Reference proteome</keyword>
<dbReference type="PANTHER" id="PTHR43559">
    <property type="entry name" value="HYDROLASE YCAC-RELATED"/>
    <property type="match status" value="1"/>
</dbReference>
<sequence length="206" mass="23096">MTSEARRDPATDQLLTPENSALLLIDYQPMQINSINSMRRTTLMDNTVSLIKLMNVFNVPIILSTVNVKTSENEDTIPKLKKLMPNVTSYDRTSINAWEDVEFKEAVKATGRRKLIMGALWTEACLAFPTLDALNEGFEVYPVVDAVGGTSVAAHETALRRVEQAGAQLTTVAQIGCELQRDWQRHDTVPDFVKTMVQGNIFIKFY</sequence>
<dbReference type="InterPro" id="IPR036380">
    <property type="entry name" value="Isochorismatase-like_sf"/>
</dbReference>
<dbReference type="PATRIC" id="fig|1423807.3.peg.793"/>
<evidence type="ECO:0000313" key="2">
    <source>
        <dbReference type="EMBL" id="KRM13307.1"/>
    </source>
</evidence>
<comment type="caution">
    <text evidence="2">The sequence shown here is derived from an EMBL/GenBank/DDBJ whole genome shotgun (WGS) entry which is preliminary data.</text>
</comment>
<name>A0A0R1WCG8_9LACO</name>
<dbReference type="InterPro" id="IPR053152">
    <property type="entry name" value="Hydrolase_YcaC-like"/>
</dbReference>
<keyword evidence="2" id="KW-0378">Hydrolase</keyword>